<feature type="transmembrane region" description="Helical" evidence="8">
    <location>
        <begin position="374"/>
        <end position="394"/>
    </location>
</feature>
<dbReference type="OrthoDB" id="6730379at2759"/>
<dbReference type="Pfam" id="PF07690">
    <property type="entry name" value="MFS_1"/>
    <property type="match status" value="1"/>
</dbReference>
<evidence type="ECO:0000256" key="5">
    <source>
        <dbReference type="ARBA" id="ARBA00023136"/>
    </source>
</evidence>
<feature type="transmembrane region" description="Helical" evidence="8">
    <location>
        <begin position="149"/>
        <end position="167"/>
    </location>
</feature>
<evidence type="ECO:0000256" key="1">
    <source>
        <dbReference type="ARBA" id="ARBA00004141"/>
    </source>
</evidence>
<feature type="transmembrane region" description="Helical" evidence="8">
    <location>
        <begin position="467"/>
        <end position="487"/>
    </location>
</feature>
<dbReference type="Proteomes" id="UP000027920">
    <property type="component" value="Unassembled WGS sequence"/>
</dbReference>
<evidence type="ECO:0000259" key="9">
    <source>
        <dbReference type="PROSITE" id="PS50850"/>
    </source>
</evidence>
<dbReference type="GO" id="GO:0016020">
    <property type="term" value="C:membrane"/>
    <property type="evidence" value="ECO:0007669"/>
    <property type="project" value="UniProtKB-SubCell"/>
</dbReference>
<comment type="subcellular location">
    <subcellularLocation>
        <location evidence="1">Membrane</location>
        <topology evidence="1">Multi-pass membrane protein</topology>
    </subcellularLocation>
</comment>
<feature type="transmembrane region" description="Helical" evidence="8">
    <location>
        <begin position="438"/>
        <end position="461"/>
    </location>
</feature>
<feature type="transmembrane region" description="Helical" evidence="8">
    <location>
        <begin position="347"/>
        <end position="367"/>
    </location>
</feature>
<comment type="similarity">
    <text evidence="6">Belongs to the major facilitator superfamily. Allantoate permease family.</text>
</comment>
<feature type="transmembrane region" description="Helical" evidence="8">
    <location>
        <begin position="211"/>
        <end position="230"/>
    </location>
</feature>
<dbReference type="InterPro" id="IPR020846">
    <property type="entry name" value="MFS_dom"/>
</dbReference>
<feature type="transmembrane region" description="Helical" evidence="8">
    <location>
        <begin position="311"/>
        <end position="335"/>
    </location>
</feature>
<feature type="transmembrane region" description="Helical" evidence="8">
    <location>
        <begin position="179"/>
        <end position="199"/>
    </location>
</feature>
<dbReference type="SUPFAM" id="SSF103473">
    <property type="entry name" value="MFS general substrate transporter"/>
    <property type="match status" value="1"/>
</dbReference>
<accession>A0A072P8T1</accession>
<dbReference type="Gene3D" id="1.20.1250.20">
    <property type="entry name" value="MFS general substrate transporter like domains"/>
    <property type="match status" value="2"/>
</dbReference>
<proteinExistence type="inferred from homology"/>
<dbReference type="HOGENOM" id="CLU_001265_0_5_1"/>
<dbReference type="PANTHER" id="PTHR43791">
    <property type="entry name" value="PERMEASE-RELATED"/>
    <property type="match status" value="1"/>
</dbReference>
<evidence type="ECO:0000313" key="11">
    <source>
        <dbReference type="Proteomes" id="UP000027920"/>
    </source>
</evidence>
<dbReference type="VEuPathDB" id="FungiDB:A1O9_06711"/>
<dbReference type="InterPro" id="IPR011701">
    <property type="entry name" value="MFS"/>
</dbReference>
<evidence type="ECO:0000256" key="3">
    <source>
        <dbReference type="ARBA" id="ARBA00022692"/>
    </source>
</evidence>
<keyword evidence="11" id="KW-1185">Reference proteome</keyword>
<keyword evidence="3 8" id="KW-0812">Transmembrane</keyword>
<dbReference type="PANTHER" id="PTHR43791:SF63">
    <property type="entry name" value="HIGH AFFINITY CYSTEINE TRANSPORTER"/>
    <property type="match status" value="1"/>
</dbReference>
<feature type="transmembrane region" description="Helical" evidence="8">
    <location>
        <begin position="81"/>
        <end position="107"/>
    </location>
</feature>
<feature type="transmembrane region" description="Helical" evidence="8">
    <location>
        <begin position="119"/>
        <end position="137"/>
    </location>
</feature>
<name>A0A072P8T1_9EURO</name>
<feature type="transmembrane region" description="Helical" evidence="8">
    <location>
        <begin position="242"/>
        <end position="262"/>
    </location>
</feature>
<dbReference type="EMBL" id="AMGV01000005">
    <property type="protein sequence ID" value="KEF56524.1"/>
    <property type="molecule type" value="Genomic_DNA"/>
</dbReference>
<keyword evidence="5 8" id="KW-0472">Membrane</keyword>
<dbReference type="PROSITE" id="PS50850">
    <property type="entry name" value="MFS"/>
    <property type="match status" value="1"/>
</dbReference>
<evidence type="ECO:0000256" key="7">
    <source>
        <dbReference type="SAM" id="MobiDB-lite"/>
    </source>
</evidence>
<keyword evidence="4 8" id="KW-1133">Transmembrane helix</keyword>
<feature type="domain" description="Major facilitator superfamily (MFS) profile" evidence="9">
    <location>
        <begin position="81"/>
        <end position="492"/>
    </location>
</feature>
<dbReference type="RefSeq" id="XP_013259114.1">
    <property type="nucleotide sequence ID" value="XM_013403660.1"/>
</dbReference>
<protein>
    <recommendedName>
        <fullName evidence="9">Major facilitator superfamily (MFS) profile domain-containing protein</fullName>
    </recommendedName>
</protein>
<evidence type="ECO:0000256" key="8">
    <source>
        <dbReference type="SAM" id="Phobius"/>
    </source>
</evidence>
<evidence type="ECO:0000256" key="4">
    <source>
        <dbReference type="ARBA" id="ARBA00022989"/>
    </source>
</evidence>
<dbReference type="FunFam" id="1.20.1250.20:FF:000064">
    <property type="entry name" value="MFS allantoate transporter"/>
    <property type="match status" value="1"/>
</dbReference>
<keyword evidence="2" id="KW-0813">Transport</keyword>
<organism evidence="10 11">
    <name type="scientific">Exophiala aquamarina CBS 119918</name>
    <dbReference type="NCBI Taxonomy" id="1182545"/>
    <lineage>
        <taxon>Eukaryota</taxon>
        <taxon>Fungi</taxon>
        <taxon>Dikarya</taxon>
        <taxon>Ascomycota</taxon>
        <taxon>Pezizomycotina</taxon>
        <taxon>Eurotiomycetes</taxon>
        <taxon>Chaetothyriomycetidae</taxon>
        <taxon>Chaetothyriales</taxon>
        <taxon>Herpotrichiellaceae</taxon>
        <taxon>Exophiala</taxon>
    </lineage>
</organism>
<dbReference type="InterPro" id="IPR036259">
    <property type="entry name" value="MFS_trans_sf"/>
</dbReference>
<feature type="transmembrane region" description="Helical" evidence="8">
    <location>
        <begin position="406"/>
        <end position="426"/>
    </location>
</feature>
<gene>
    <name evidence="10" type="ORF">A1O9_06711</name>
</gene>
<evidence type="ECO:0000256" key="2">
    <source>
        <dbReference type="ARBA" id="ARBA00022448"/>
    </source>
</evidence>
<evidence type="ECO:0000256" key="6">
    <source>
        <dbReference type="ARBA" id="ARBA00037968"/>
    </source>
</evidence>
<comment type="caution">
    <text evidence="10">The sequence shown here is derived from an EMBL/GenBank/DDBJ whole genome shotgun (WGS) entry which is preliminary data.</text>
</comment>
<dbReference type="GeneID" id="25281628"/>
<sequence length="533" mass="60360">MAGLDHINTEGPQSTNGARVPVEKKDVSQVERVLSGGSEIRKDFVDYDRMDKDVAKYANQERIEISAAENKRLKRMIDRRVLAIMIPTYFLQALDKGTLSFAAIMGIRKDLGLLDGQKYSWLTTCIYIAVLVVEYPTNWTIQRVPIAKYLSLSIVLWGTVLACHSVATNFTTILVLRTLLGIFEAVCQPSFLLLSSMWYKREEQAETVTYWYMMNGGQQIVGGLLAYAFTQIDSGPLKSWQALFITYGSFSVLWGLFVGYWMPDSPMKAKCFSEEDKRLMVERVRSNQTGLQNKRFRPEQVKEAFLDPQTWCYSLIAICTTLPTSGLGAFANIIITGFNFTVLQTQLLAMVLGVVIIAILLSSTWLVKRTHQNCLVMAFFVIPSFVGTIVLMSVKNHNTGTKVGLLISYYIVLSFWAAQTLSMSILSRNVGGQTKKSIVVTINFVSWCTGNAIGPQVFLSWDAPRYFIAFATHMGCYVLLVIVIIFLRWHLRRQNRKKDELAAAGIHEADDKQYVHAFEDLTDRENPNFRYIY</sequence>
<dbReference type="GO" id="GO:0033229">
    <property type="term" value="F:cysteine transmembrane transporter activity"/>
    <property type="evidence" value="ECO:0007669"/>
    <property type="project" value="TreeGrafter"/>
</dbReference>
<evidence type="ECO:0000313" key="10">
    <source>
        <dbReference type="EMBL" id="KEF56524.1"/>
    </source>
</evidence>
<reference evidence="10 11" key="1">
    <citation type="submission" date="2013-03" db="EMBL/GenBank/DDBJ databases">
        <title>The Genome Sequence of Exophiala aquamarina CBS 119918.</title>
        <authorList>
            <consortium name="The Broad Institute Genomics Platform"/>
            <person name="Cuomo C."/>
            <person name="de Hoog S."/>
            <person name="Gorbushina A."/>
            <person name="Walker B."/>
            <person name="Young S.K."/>
            <person name="Zeng Q."/>
            <person name="Gargeya S."/>
            <person name="Fitzgerald M."/>
            <person name="Haas B."/>
            <person name="Abouelleil A."/>
            <person name="Allen A.W."/>
            <person name="Alvarado L."/>
            <person name="Arachchi H.M."/>
            <person name="Berlin A.M."/>
            <person name="Chapman S.B."/>
            <person name="Gainer-Dewar J."/>
            <person name="Goldberg J."/>
            <person name="Griggs A."/>
            <person name="Gujja S."/>
            <person name="Hansen M."/>
            <person name="Howarth C."/>
            <person name="Imamovic A."/>
            <person name="Ireland A."/>
            <person name="Larimer J."/>
            <person name="McCowan C."/>
            <person name="Murphy C."/>
            <person name="Pearson M."/>
            <person name="Poon T.W."/>
            <person name="Priest M."/>
            <person name="Roberts A."/>
            <person name="Saif S."/>
            <person name="Shea T."/>
            <person name="Sisk P."/>
            <person name="Sykes S."/>
            <person name="Wortman J."/>
            <person name="Nusbaum C."/>
            <person name="Birren B."/>
        </authorList>
    </citation>
    <scope>NUCLEOTIDE SEQUENCE [LARGE SCALE GENOMIC DNA]</scope>
    <source>
        <strain evidence="10 11">CBS 119918</strain>
    </source>
</reference>
<feature type="region of interest" description="Disordered" evidence="7">
    <location>
        <begin position="1"/>
        <end position="24"/>
    </location>
</feature>
<dbReference type="AlphaFoldDB" id="A0A072P8T1"/>